<dbReference type="EMBL" id="CAFE01000061">
    <property type="protein sequence ID" value="CCD36711.1"/>
    <property type="molecule type" value="Genomic_DNA"/>
</dbReference>
<dbReference type="GO" id="GO:0016747">
    <property type="term" value="F:acyltransferase activity, transferring groups other than amino-acyl groups"/>
    <property type="evidence" value="ECO:0007669"/>
    <property type="project" value="InterPro"/>
</dbReference>
<accession>G4M6D4</accession>
<dbReference type="HOGENOM" id="CLU_098254_2_1_4"/>
<organism evidence="2 3">
    <name type="scientific">Candidatus Paraburkholderia kirkii UZHbot1</name>
    <dbReference type="NCBI Taxonomy" id="1055526"/>
    <lineage>
        <taxon>Bacteria</taxon>
        <taxon>Pseudomonadati</taxon>
        <taxon>Pseudomonadota</taxon>
        <taxon>Betaproteobacteria</taxon>
        <taxon>Burkholderiales</taxon>
        <taxon>Burkholderiaceae</taxon>
        <taxon>Paraburkholderia</taxon>
    </lineage>
</organism>
<sequence length="164" mass="19191">MSIQVSYRLFHAGERYWQAPTLPDKCRFQLAGSELAEIYRDLYREVASAWNWGRAISWETAQWRTHLAASDVEGRVLFVAGQPAGWFELRHDMRLGSIEIYYFALRHQFIGCGFGRLLLRHAIGCAYRRRPWRVWLKTSSGDHRSALPLYLSESFYLISMNLKS</sequence>
<comment type="caution">
    <text evidence="2">The sequence shown here is derived from an EMBL/GenBank/DDBJ whole genome shotgun (WGS) entry which is preliminary data.</text>
</comment>
<dbReference type="STRING" id="1055526.BKIR_c149_4872"/>
<dbReference type="SUPFAM" id="SSF55729">
    <property type="entry name" value="Acyl-CoA N-acyltransferases (Nat)"/>
    <property type="match status" value="1"/>
</dbReference>
<dbReference type="AlphaFoldDB" id="G4M6D4"/>
<dbReference type="InterPro" id="IPR000182">
    <property type="entry name" value="GNAT_dom"/>
</dbReference>
<protein>
    <submittedName>
        <fullName evidence="2">Acetyltransferase, GNAT family</fullName>
    </submittedName>
</protein>
<keyword evidence="2" id="KW-0808">Transferase</keyword>
<dbReference type="Gene3D" id="3.40.630.30">
    <property type="match status" value="1"/>
</dbReference>
<reference evidence="2 3" key="1">
    <citation type="submission" date="2011-09" db="EMBL/GenBank/DDBJ databases">
        <authorList>
            <person name="Carlier A."/>
        </authorList>
    </citation>
    <scope>NUCLEOTIDE SEQUENCE [LARGE SCALE GENOMIC DNA]</scope>
    <source>
        <strain evidence="2 3">UZHbot1</strain>
    </source>
</reference>
<gene>
    <name evidence="2" type="ORF">BKIR_c149_4872</name>
</gene>
<dbReference type="Pfam" id="PF00583">
    <property type="entry name" value="Acetyltransf_1"/>
    <property type="match status" value="1"/>
</dbReference>
<dbReference type="CDD" id="cd04301">
    <property type="entry name" value="NAT_SF"/>
    <property type="match status" value="1"/>
</dbReference>
<dbReference type="Proteomes" id="UP000003511">
    <property type="component" value="Unassembled WGS sequence"/>
</dbReference>
<dbReference type="InterPro" id="IPR016181">
    <property type="entry name" value="Acyl_CoA_acyltransferase"/>
</dbReference>
<name>G4M6D4_9BURK</name>
<feature type="domain" description="N-acetyltransferase" evidence="1">
    <location>
        <begin position="40"/>
        <end position="150"/>
    </location>
</feature>
<evidence type="ECO:0000313" key="3">
    <source>
        <dbReference type="Proteomes" id="UP000003511"/>
    </source>
</evidence>
<keyword evidence="3" id="KW-1185">Reference proteome</keyword>
<evidence type="ECO:0000259" key="1">
    <source>
        <dbReference type="Pfam" id="PF00583"/>
    </source>
</evidence>
<dbReference type="BioCyc" id="CBUR1055526:G10QW-285-MONOMER"/>
<reference evidence="2 3" key="2">
    <citation type="submission" date="2011-10" db="EMBL/GenBank/DDBJ databases">
        <title>Draft genome sequence of Candidatus Burkholderia kirkii.</title>
        <authorList>
            <person name="Carlier A.L."/>
            <person name="Eberl L."/>
        </authorList>
    </citation>
    <scope>NUCLEOTIDE SEQUENCE [LARGE SCALE GENOMIC DNA]</scope>
    <source>
        <strain evidence="2 3">UZHbot1</strain>
    </source>
</reference>
<proteinExistence type="predicted"/>
<evidence type="ECO:0000313" key="2">
    <source>
        <dbReference type="EMBL" id="CCD36711.1"/>
    </source>
</evidence>